<feature type="domain" description="BFN" evidence="1">
    <location>
        <begin position="8"/>
        <end position="144"/>
    </location>
</feature>
<proteinExistence type="predicted"/>
<dbReference type="PROSITE" id="PS51658">
    <property type="entry name" value="BFN"/>
    <property type="match status" value="1"/>
</dbReference>
<gene>
    <name evidence="2" type="ordered locus">PSMK_05990</name>
</gene>
<sequence>MTDSTEPLVLMELSRVLIRETEDTHFLELREAEPDADHEARTFPIVIGFTEAAAIERRLMGQTPERPQTHELLSAVIERLNHVLDRVVINDLHDQTFFARVHLRHRGSGEVVELDARPSDAIALSADRETPIFVAEHVLSHVNA</sequence>
<dbReference type="Proteomes" id="UP000007881">
    <property type="component" value="Chromosome"/>
</dbReference>
<accession>I0IBX0</accession>
<dbReference type="PANTHER" id="PTHR15160:SF1">
    <property type="entry name" value="VON HIPPEL-LINDAU DISEASE TUMOR SUPPRESSOR"/>
    <property type="match status" value="1"/>
</dbReference>
<dbReference type="AlphaFoldDB" id="I0IBX0"/>
<dbReference type="PANTHER" id="PTHR15160">
    <property type="entry name" value="VON HIPPEL-LINDAU PROTEIN"/>
    <property type="match status" value="1"/>
</dbReference>
<dbReference type="OrthoDB" id="9788698at2"/>
<protein>
    <recommendedName>
        <fullName evidence="1">BFN domain-containing protein</fullName>
    </recommendedName>
</protein>
<dbReference type="STRING" id="1142394.PSMK_05990"/>
<dbReference type="Gene3D" id="3.10.690.10">
    <property type="entry name" value="Bifunctional nuclease domain"/>
    <property type="match status" value="1"/>
</dbReference>
<dbReference type="InterPro" id="IPR003729">
    <property type="entry name" value="Bi_nuclease_dom"/>
</dbReference>
<reference evidence="2 3" key="1">
    <citation type="submission" date="2012-02" db="EMBL/GenBank/DDBJ databases">
        <title>Complete genome sequence of Phycisphaera mikurensis NBRC 102666.</title>
        <authorList>
            <person name="Ankai A."/>
            <person name="Hosoyama A."/>
            <person name="Terui Y."/>
            <person name="Sekine M."/>
            <person name="Fukai R."/>
            <person name="Kato Y."/>
            <person name="Nakamura S."/>
            <person name="Yamada-Narita S."/>
            <person name="Kawakoshi A."/>
            <person name="Fukunaga Y."/>
            <person name="Yamazaki S."/>
            <person name="Fujita N."/>
        </authorList>
    </citation>
    <scope>NUCLEOTIDE SEQUENCE [LARGE SCALE GENOMIC DNA]</scope>
    <source>
        <strain evidence="3">NBRC 102666 / KCTC 22515 / FYK2301M01</strain>
    </source>
</reference>
<dbReference type="Pfam" id="PF02577">
    <property type="entry name" value="BFN_dom"/>
    <property type="match status" value="1"/>
</dbReference>
<dbReference type="eggNOG" id="COG1259">
    <property type="taxonomic scope" value="Bacteria"/>
</dbReference>
<organism evidence="2 3">
    <name type="scientific">Phycisphaera mikurensis (strain NBRC 102666 / KCTC 22515 / FYK2301M01)</name>
    <dbReference type="NCBI Taxonomy" id="1142394"/>
    <lineage>
        <taxon>Bacteria</taxon>
        <taxon>Pseudomonadati</taxon>
        <taxon>Planctomycetota</taxon>
        <taxon>Phycisphaerae</taxon>
        <taxon>Phycisphaerales</taxon>
        <taxon>Phycisphaeraceae</taxon>
        <taxon>Phycisphaera</taxon>
    </lineage>
</organism>
<keyword evidence="3" id="KW-1185">Reference proteome</keyword>
<dbReference type="GO" id="GO:0004518">
    <property type="term" value="F:nuclease activity"/>
    <property type="evidence" value="ECO:0007669"/>
    <property type="project" value="InterPro"/>
</dbReference>
<evidence type="ECO:0000313" key="2">
    <source>
        <dbReference type="EMBL" id="BAM02758.1"/>
    </source>
</evidence>
<name>I0IBX0_PHYMF</name>
<evidence type="ECO:0000259" key="1">
    <source>
        <dbReference type="PROSITE" id="PS51658"/>
    </source>
</evidence>
<dbReference type="HOGENOM" id="CLU_096111_3_0_0"/>
<dbReference type="SUPFAM" id="SSF103256">
    <property type="entry name" value="Hypothetical protein TM0160"/>
    <property type="match status" value="1"/>
</dbReference>
<dbReference type="EMBL" id="AP012338">
    <property type="protein sequence ID" value="BAM02758.1"/>
    <property type="molecule type" value="Genomic_DNA"/>
</dbReference>
<dbReference type="RefSeq" id="WP_014435978.1">
    <property type="nucleotide sequence ID" value="NC_017080.1"/>
</dbReference>
<evidence type="ECO:0000313" key="3">
    <source>
        <dbReference type="Proteomes" id="UP000007881"/>
    </source>
</evidence>
<dbReference type="KEGG" id="phm:PSMK_05990"/>
<dbReference type="InterPro" id="IPR036104">
    <property type="entry name" value="BFN_sf"/>
</dbReference>